<dbReference type="CDD" id="cd10436">
    <property type="entry name" value="GIY-YIG_EndoII_Hpy188I_like"/>
    <property type="match status" value="1"/>
</dbReference>
<accession>A0A4P6KWB5</accession>
<dbReference type="InterPro" id="IPR000305">
    <property type="entry name" value="GIY-YIG_endonuc"/>
</dbReference>
<protein>
    <submittedName>
        <fullName evidence="2">GIY-YIG nuclease family protein</fullName>
    </submittedName>
</protein>
<evidence type="ECO:0000313" key="2">
    <source>
        <dbReference type="EMBL" id="QBE63196.1"/>
    </source>
</evidence>
<dbReference type="KEGG" id="plue:EWM63_09660"/>
<dbReference type="InterPro" id="IPR044556">
    <property type="entry name" value="EndoII-like_GIY-YIG"/>
</dbReference>
<dbReference type="Proteomes" id="UP000290637">
    <property type="component" value="Chromosome"/>
</dbReference>
<gene>
    <name evidence="2" type="ORF">EWM63_09660</name>
</gene>
<dbReference type="RefSeq" id="WP_130186325.1">
    <property type="nucleotide sequence ID" value="NZ_CP035913.1"/>
</dbReference>
<keyword evidence="3" id="KW-1185">Reference proteome</keyword>
<evidence type="ECO:0000259" key="1">
    <source>
        <dbReference type="PROSITE" id="PS50164"/>
    </source>
</evidence>
<dbReference type="Gene3D" id="3.40.1440.40">
    <property type="match status" value="1"/>
</dbReference>
<organism evidence="2 3">
    <name type="scientific">Pseudoduganella lutea</name>
    <dbReference type="NCBI Taxonomy" id="321985"/>
    <lineage>
        <taxon>Bacteria</taxon>
        <taxon>Pseudomonadati</taxon>
        <taxon>Pseudomonadota</taxon>
        <taxon>Betaproteobacteria</taxon>
        <taxon>Burkholderiales</taxon>
        <taxon>Oxalobacteraceae</taxon>
        <taxon>Telluria group</taxon>
        <taxon>Pseudoduganella</taxon>
    </lineage>
</organism>
<dbReference type="OrthoDB" id="3654724at2"/>
<proteinExistence type="predicted"/>
<reference evidence="2 3" key="1">
    <citation type="submission" date="2019-02" db="EMBL/GenBank/DDBJ databases">
        <title>Draft Genome Sequences of Six Type Strains of the Genus Massilia.</title>
        <authorList>
            <person name="Miess H."/>
            <person name="Frediansyhah A."/>
            <person name="Gross H."/>
        </authorList>
    </citation>
    <scope>NUCLEOTIDE SEQUENCE [LARGE SCALE GENOMIC DNA]</scope>
    <source>
        <strain evidence="2 3">DSM 17473</strain>
    </source>
</reference>
<dbReference type="EMBL" id="CP035913">
    <property type="protein sequence ID" value="QBE63196.1"/>
    <property type="molecule type" value="Genomic_DNA"/>
</dbReference>
<dbReference type="PROSITE" id="PS50164">
    <property type="entry name" value="GIY_YIG"/>
    <property type="match status" value="1"/>
</dbReference>
<feature type="domain" description="GIY-YIG" evidence="1">
    <location>
        <begin position="32"/>
        <end position="127"/>
    </location>
</feature>
<dbReference type="InterPro" id="IPR053748">
    <property type="entry name" value="Host_DNA_Degrad_Endo"/>
</dbReference>
<evidence type="ECO:0000313" key="3">
    <source>
        <dbReference type="Proteomes" id="UP000290637"/>
    </source>
</evidence>
<dbReference type="AlphaFoldDB" id="A0A4P6KWB5"/>
<sequence>MQRLYEIGFQRAGRWSLKGDELFLQLENLADRQNVLYAFVTGNTLKYVGKTTQTLQRRMFGYQKPNVDQRTNWRNRIAIVDLLKRGQPVEILALADAGLLRYGSFYLNLAAGLEDSIIQTLKPEWNGGRTSAAIEAPTEASPPDTSGKAKLEAQVHEVAQQLAELNPPRQDTFVVTSTEANPAAQAIQTTPEPTVHLLTPVAETRPHKNTANPESKTLEAAPYFVLTLQNTYHRTGFFNVPLNFDRYFGPDTANITIYCGREKLAVTAHINRTANTNGTPRIMGAIPLRQWFQKRRPMSHVKVSILGPTTIHINDA</sequence>
<name>A0A4P6KWB5_9BURK</name>